<reference evidence="2 3" key="1">
    <citation type="submission" date="2024-04" db="EMBL/GenBank/DDBJ databases">
        <authorList>
            <person name="Fracassetti M."/>
        </authorList>
    </citation>
    <scope>NUCLEOTIDE SEQUENCE [LARGE SCALE GENOMIC DNA]</scope>
</reference>
<dbReference type="Proteomes" id="UP001497516">
    <property type="component" value="Chromosome 1"/>
</dbReference>
<dbReference type="Gene3D" id="3.80.10.10">
    <property type="entry name" value="Ribonuclease Inhibitor"/>
    <property type="match status" value="1"/>
</dbReference>
<sequence length="368" mass="41150">MAGDDSRVSDLPDCILHHILSFLDTKSSVRTSILSKRWTNLWKGVNVLHLQASSFPCKSSLQNLLSSLRSHHTVVGNISFHFGERRRVNGSTLDDKLFDMVMGFADHRLEVLSLNSTGVGCSVAKSIVRHHHRQSLTTLKLEVAAITPPNSLIDLGFTMLTTLELRRCTFIASTTSKEVVMICDPFANLPSLNNLKLLGCSSRVPFRVSGDRLLKLEIRSDDPAYDFKLGIGGVSAPKLESFYISGHAYDIRNLDVVHVPSLAQASVHLEWPNLPFGFFARNKENMKKIETANCAFTKLLRGLHNAKSLILCFDTLGQQSQQNFLLARMKPLIEHELSCFTRLKTLKIRYPWESPPSMCDCLKALSIS</sequence>
<dbReference type="Gene3D" id="1.20.1280.50">
    <property type="match status" value="1"/>
</dbReference>
<dbReference type="InterPro" id="IPR001810">
    <property type="entry name" value="F-box_dom"/>
</dbReference>
<dbReference type="SUPFAM" id="SSF52047">
    <property type="entry name" value="RNI-like"/>
    <property type="match status" value="1"/>
</dbReference>
<protein>
    <recommendedName>
        <fullName evidence="1">F-box domain-containing protein</fullName>
    </recommendedName>
</protein>
<evidence type="ECO:0000313" key="2">
    <source>
        <dbReference type="EMBL" id="CAL1352261.1"/>
    </source>
</evidence>
<dbReference type="SMART" id="SM00256">
    <property type="entry name" value="FBOX"/>
    <property type="match status" value="1"/>
</dbReference>
<accession>A0AAV2C8R9</accession>
<dbReference type="Pfam" id="PF00646">
    <property type="entry name" value="F-box"/>
    <property type="match status" value="1"/>
</dbReference>
<dbReference type="AlphaFoldDB" id="A0AAV2C8R9"/>
<keyword evidence="3" id="KW-1185">Reference proteome</keyword>
<name>A0AAV2C8R9_9ROSI</name>
<gene>
    <name evidence="2" type="ORF">LTRI10_LOCUS243</name>
</gene>
<evidence type="ECO:0000313" key="3">
    <source>
        <dbReference type="Proteomes" id="UP001497516"/>
    </source>
</evidence>
<dbReference type="PANTHER" id="PTHR34223">
    <property type="entry name" value="OS11G0201299 PROTEIN"/>
    <property type="match status" value="1"/>
</dbReference>
<dbReference type="PROSITE" id="PS50181">
    <property type="entry name" value="FBOX"/>
    <property type="match status" value="1"/>
</dbReference>
<dbReference type="EMBL" id="OZ034813">
    <property type="protein sequence ID" value="CAL1352261.1"/>
    <property type="molecule type" value="Genomic_DNA"/>
</dbReference>
<dbReference type="InterPro" id="IPR032675">
    <property type="entry name" value="LRR_dom_sf"/>
</dbReference>
<dbReference type="InterPro" id="IPR053197">
    <property type="entry name" value="F-box_SCFL_complex_component"/>
</dbReference>
<dbReference type="PANTHER" id="PTHR34223:SF51">
    <property type="entry name" value="OS06G0556300 PROTEIN"/>
    <property type="match status" value="1"/>
</dbReference>
<evidence type="ECO:0000259" key="1">
    <source>
        <dbReference type="PROSITE" id="PS50181"/>
    </source>
</evidence>
<dbReference type="InterPro" id="IPR036047">
    <property type="entry name" value="F-box-like_dom_sf"/>
</dbReference>
<dbReference type="CDD" id="cd22160">
    <property type="entry name" value="F-box_AtFBL13-like"/>
    <property type="match status" value="1"/>
</dbReference>
<dbReference type="SUPFAM" id="SSF81383">
    <property type="entry name" value="F-box domain"/>
    <property type="match status" value="1"/>
</dbReference>
<feature type="domain" description="F-box" evidence="1">
    <location>
        <begin position="5"/>
        <end position="41"/>
    </location>
</feature>
<organism evidence="2 3">
    <name type="scientific">Linum trigynum</name>
    <dbReference type="NCBI Taxonomy" id="586398"/>
    <lineage>
        <taxon>Eukaryota</taxon>
        <taxon>Viridiplantae</taxon>
        <taxon>Streptophyta</taxon>
        <taxon>Embryophyta</taxon>
        <taxon>Tracheophyta</taxon>
        <taxon>Spermatophyta</taxon>
        <taxon>Magnoliopsida</taxon>
        <taxon>eudicotyledons</taxon>
        <taxon>Gunneridae</taxon>
        <taxon>Pentapetalae</taxon>
        <taxon>rosids</taxon>
        <taxon>fabids</taxon>
        <taxon>Malpighiales</taxon>
        <taxon>Linaceae</taxon>
        <taxon>Linum</taxon>
    </lineage>
</organism>
<dbReference type="InterPro" id="IPR053781">
    <property type="entry name" value="F-box_AtFBL13-like"/>
</dbReference>
<proteinExistence type="predicted"/>